<keyword evidence="6 7" id="KW-0472">Membrane</keyword>
<evidence type="ECO:0000256" key="3">
    <source>
        <dbReference type="ARBA" id="ARBA00022475"/>
    </source>
</evidence>
<evidence type="ECO:0000256" key="6">
    <source>
        <dbReference type="ARBA" id="ARBA00023136"/>
    </source>
</evidence>
<evidence type="ECO:0000259" key="8">
    <source>
        <dbReference type="PROSITE" id="PS50850"/>
    </source>
</evidence>
<evidence type="ECO:0000313" key="9">
    <source>
        <dbReference type="EMBL" id="QCX41924.1"/>
    </source>
</evidence>
<gene>
    <name evidence="9" type="primary">mhr18</name>
    <name evidence="10" type="synonym">mihR3</name>
</gene>
<evidence type="ECO:0000256" key="4">
    <source>
        <dbReference type="ARBA" id="ARBA00022692"/>
    </source>
</evidence>
<reference evidence="9" key="1">
    <citation type="journal article" date="2019" name="J. Am. Chem. Soc.">
        <title>The Amipurimycin and Miharamycin Biosynthetic Gene Clusters: Unraveling the Origins of 2-Aminopurinyl Peptidyl Nucleoside Antibiotics.</title>
        <authorList>
            <person name="Romo A.J."/>
            <person name="Shiraishi T."/>
            <person name="Ikeuchi H."/>
            <person name="Lin G.M."/>
            <person name="Geng Y."/>
            <person name="Lee Y.H."/>
            <person name="Liem P.H."/>
            <person name="Ma T."/>
            <person name="Ogasawara Y."/>
            <person name="Shin-Ya K."/>
            <person name="Nishiyama M."/>
            <person name="Kuzuyama T."/>
            <person name="Liu H.W."/>
        </authorList>
    </citation>
    <scope>NUCLEOTIDE SEQUENCE</scope>
    <source>
        <strain evidence="9">MS-1242 [SF-489]</strain>
    </source>
</reference>
<dbReference type="GO" id="GO:0005886">
    <property type="term" value="C:plasma membrane"/>
    <property type="evidence" value="ECO:0007669"/>
    <property type="project" value="UniProtKB-SubCell"/>
</dbReference>
<name>A0A4Y5QSN3_9ACTN</name>
<dbReference type="Gene3D" id="1.20.1250.20">
    <property type="entry name" value="MFS general substrate transporter like domains"/>
    <property type="match status" value="1"/>
</dbReference>
<dbReference type="PANTHER" id="PTHR23517">
    <property type="entry name" value="RESISTANCE PROTEIN MDTM, PUTATIVE-RELATED-RELATED"/>
    <property type="match status" value="1"/>
</dbReference>
<sequence>MKTAARREPLPRYAGFLTGWGATTFGTGLVLPLTVVYLRETLGLPTSGVSLYFALFALAGLAVNPLAGRAGKVYGPGLAAIGATVLQAAGAAWLTAAGSMAATVPAACLSGAGTGAYYAVQTPLLTKAFGNARLSRVLSGQHRVSALTMAVGALLGGQAVERLGERGYTWCLAVNAVSYLVHGAMLARLPRARLRPAGSGVDGAGPDLPHGVRDGRSAALHDTVFLRLLLVQTALVVFGIAQVDAVVPAILRNADLSVSAVSVVIACNTVGVIVFQGLALRVVERIGYVAALTAAIVVWVAAMAALTAAVLMPGLRLRLLLGSLFGLLFAIGECLIAPSVQPLVTLTAPAGRLEGYAAATSLAHGLGAFVSPLVLLPVVDGGGVWSYLALQLGGYGLALYALLSFRARSVRRLASSPLSEETTP</sequence>
<feature type="transmembrane region" description="Helical" evidence="7">
    <location>
        <begin position="384"/>
        <end position="403"/>
    </location>
</feature>
<organism evidence="9">
    <name type="scientific">Streptomyces miharaensis</name>
    <dbReference type="NCBI Taxonomy" id="285483"/>
    <lineage>
        <taxon>Bacteria</taxon>
        <taxon>Bacillati</taxon>
        <taxon>Actinomycetota</taxon>
        <taxon>Actinomycetes</taxon>
        <taxon>Kitasatosporales</taxon>
        <taxon>Streptomycetaceae</taxon>
        <taxon>Streptomyces</taxon>
    </lineage>
</organism>
<dbReference type="InterPro" id="IPR050171">
    <property type="entry name" value="MFS_Transporters"/>
</dbReference>
<keyword evidence="3" id="KW-1003">Cell membrane</keyword>
<dbReference type="InterPro" id="IPR020846">
    <property type="entry name" value="MFS_dom"/>
</dbReference>
<feature type="transmembrane region" description="Helical" evidence="7">
    <location>
        <begin position="317"/>
        <end position="336"/>
    </location>
</feature>
<keyword evidence="4 7" id="KW-0812">Transmembrane</keyword>
<feature type="transmembrane region" description="Helical" evidence="7">
    <location>
        <begin position="224"/>
        <end position="250"/>
    </location>
</feature>
<dbReference type="GO" id="GO:0022857">
    <property type="term" value="F:transmembrane transporter activity"/>
    <property type="evidence" value="ECO:0007669"/>
    <property type="project" value="InterPro"/>
</dbReference>
<feature type="transmembrane region" description="Helical" evidence="7">
    <location>
        <begin position="12"/>
        <end position="37"/>
    </location>
</feature>
<evidence type="ECO:0000256" key="1">
    <source>
        <dbReference type="ARBA" id="ARBA00004651"/>
    </source>
</evidence>
<dbReference type="InterPro" id="IPR036259">
    <property type="entry name" value="MFS_trans_sf"/>
</dbReference>
<evidence type="ECO:0000256" key="7">
    <source>
        <dbReference type="SAM" id="Phobius"/>
    </source>
</evidence>
<dbReference type="InterPro" id="IPR011701">
    <property type="entry name" value="MFS"/>
</dbReference>
<keyword evidence="5 7" id="KW-1133">Transmembrane helix</keyword>
<feature type="transmembrane region" description="Helical" evidence="7">
    <location>
        <begin position="287"/>
        <end position="311"/>
    </location>
</feature>
<feature type="transmembrane region" description="Helical" evidence="7">
    <location>
        <begin position="74"/>
        <end position="94"/>
    </location>
</feature>
<dbReference type="EMBL" id="MH534948">
    <property type="protein sequence ID" value="QCX41924.1"/>
    <property type="molecule type" value="Genomic_DNA"/>
</dbReference>
<keyword evidence="2" id="KW-0813">Transport</keyword>
<feature type="transmembrane region" description="Helical" evidence="7">
    <location>
        <begin position="356"/>
        <end position="378"/>
    </location>
</feature>
<comment type="subcellular location">
    <subcellularLocation>
        <location evidence="1">Cell membrane</location>
        <topology evidence="1">Multi-pass membrane protein</topology>
    </subcellularLocation>
</comment>
<accession>A0A4Y5QSN3</accession>
<evidence type="ECO:0000256" key="2">
    <source>
        <dbReference type="ARBA" id="ARBA00022448"/>
    </source>
</evidence>
<evidence type="ECO:0000256" key="5">
    <source>
        <dbReference type="ARBA" id="ARBA00022989"/>
    </source>
</evidence>
<feature type="transmembrane region" description="Helical" evidence="7">
    <location>
        <begin position="49"/>
        <end position="67"/>
    </location>
</feature>
<feature type="domain" description="Major facilitator superfamily (MFS) profile" evidence="8">
    <location>
        <begin position="225"/>
        <end position="424"/>
    </location>
</feature>
<feature type="transmembrane region" description="Helical" evidence="7">
    <location>
        <begin position="100"/>
        <end position="120"/>
    </location>
</feature>
<protein>
    <submittedName>
        <fullName evidence="10">MFS superfamily transporter</fullName>
    </submittedName>
    <submittedName>
        <fullName evidence="9">Mhr18</fullName>
    </submittedName>
</protein>
<dbReference type="PANTHER" id="PTHR23517:SF2">
    <property type="entry name" value="MULTIDRUG RESISTANCE PROTEIN MDTH"/>
    <property type="match status" value="1"/>
</dbReference>
<reference evidence="10" key="2">
    <citation type="journal article" date="2020" name="J. Am. Chem. Soc.">
        <title>Characterization of Miharamycin Biosynthesis Reveals a Hybrid NRPS-PKS to Synthesize High-Carbon Sugar from a Complex Nucleoside.</title>
        <authorList>
            <person name="Wang F."/>
            <person name="Zhang W.H."/>
            <person name="Zhao J."/>
            <person name="Kang W.J."/>
            <person name="Wang S."/>
            <person name="Yu B."/>
            <person name="Pan H.X."/>
            <person name="Tang G.L."/>
        </authorList>
    </citation>
    <scope>NUCLEOTIDE SEQUENCE</scope>
    <source>
        <strain evidence="10">MS-1242</strain>
    </source>
</reference>
<feature type="transmembrane region" description="Helical" evidence="7">
    <location>
        <begin position="256"/>
        <end position="275"/>
    </location>
</feature>
<dbReference type="EMBL" id="MN850873">
    <property type="protein sequence ID" value="QHD26306.1"/>
    <property type="molecule type" value="Genomic_DNA"/>
</dbReference>
<dbReference type="PROSITE" id="PS50850">
    <property type="entry name" value="MFS"/>
    <property type="match status" value="1"/>
</dbReference>
<proteinExistence type="predicted"/>
<dbReference type="AlphaFoldDB" id="A0A4Y5QSN3"/>
<dbReference type="Pfam" id="PF07690">
    <property type="entry name" value="MFS_1"/>
    <property type="match status" value="1"/>
</dbReference>
<evidence type="ECO:0000313" key="10">
    <source>
        <dbReference type="EMBL" id="QHD26306.1"/>
    </source>
</evidence>
<dbReference type="SUPFAM" id="SSF103473">
    <property type="entry name" value="MFS general substrate transporter"/>
    <property type="match status" value="1"/>
</dbReference>